<keyword evidence="1" id="KW-0812">Transmembrane</keyword>
<gene>
    <name evidence="2" type="ORF">ACFPQ9_39195</name>
</gene>
<proteinExistence type="predicted"/>
<evidence type="ECO:0008006" key="4">
    <source>
        <dbReference type="Google" id="ProtNLM"/>
    </source>
</evidence>
<feature type="transmembrane region" description="Helical" evidence="1">
    <location>
        <begin position="6"/>
        <end position="27"/>
    </location>
</feature>
<evidence type="ECO:0000256" key="1">
    <source>
        <dbReference type="SAM" id="Phobius"/>
    </source>
</evidence>
<dbReference type="RefSeq" id="WP_380864105.1">
    <property type="nucleotide sequence ID" value="NZ_JBHSKM010000044.1"/>
</dbReference>
<reference evidence="3" key="1">
    <citation type="journal article" date="2019" name="Int. J. Syst. Evol. Microbiol.">
        <title>The Global Catalogue of Microorganisms (GCM) 10K type strain sequencing project: providing services to taxonomists for standard genome sequencing and annotation.</title>
        <authorList>
            <consortium name="The Broad Institute Genomics Platform"/>
            <consortium name="The Broad Institute Genome Sequencing Center for Infectious Disease"/>
            <person name="Wu L."/>
            <person name="Ma J."/>
        </authorList>
    </citation>
    <scope>NUCLEOTIDE SEQUENCE [LARGE SCALE GENOMIC DNA]</scope>
    <source>
        <strain evidence="3">KCTC 42586</strain>
    </source>
</reference>
<evidence type="ECO:0000313" key="3">
    <source>
        <dbReference type="Proteomes" id="UP001596263"/>
    </source>
</evidence>
<keyword evidence="1" id="KW-0472">Membrane</keyword>
<keyword evidence="1" id="KW-1133">Transmembrane helix</keyword>
<keyword evidence="3" id="KW-1185">Reference proteome</keyword>
<name>A0ABW0CWQ5_STRCD</name>
<protein>
    <recommendedName>
        <fullName evidence="4">Secreted protein</fullName>
    </recommendedName>
</protein>
<dbReference type="EMBL" id="JBHSKM010000044">
    <property type="protein sequence ID" value="MFC5219858.1"/>
    <property type="molecule type" value="Genomic_DNA"/>
</dbReference>
<sequence>METTTQVITVVATLSGVVLTLLTNAYLERRRGRDARELEAMRRAAEHAHWLRDARLNAYAQLSLAGEEALQFIRSELPLLATSSGDAQWAAVESRWRELRTAYRKAYNQVALFATDEVRTAAHQMWLAGWHGGNDYLRDLAAADRPTESADWGARAHDVAMQMGKAGDVFLECCRREIATP</sequence>
<organism evidence="2 3">
    <name type="scientific">Streptomyces coerulescens</name>
    <dbReference type="NCBI Taxonomy" id="29304"/>
    <lineage>
        <taxon>Bacteria</taxon>
        <taxon>Bacillati</taxon>
        <taxon>Actinomycetota</taxon>
        <taxon>Actinomycetes</taxon>
        <taxon>Kitasatosporales</taxon>
        <taxon>Streptomycetaceae</taxon>
        <taxon>Streptomyces</taxon>
    </lineage>
</organism>
<comment type="caution">
    <text evidence="2">The sequence shown here is derived from an EMBL/GenBank/DDBJ whole genome shotgun (WGS) entry which is preliminary data.</text>
</comment>
<accession>A0ABW0CWQ5</accession>
<evidence type="ECO:0000313" key="2">
    <source>
        <dbReference type="EMBL" id="MFC5219858.1"/>
    </source>
</evidence>
<dbReference type="Proteomes" id="UP001596263">
    <property type="component" value="Unassembled WGS sequence"/>
</dbReference>